<accession>A0A1S7SB30</accession>
<evidence type="ECO:0000256" key="1">
    <source>
        <dbReference type="SAM" id="MobiDB-lite"/>
    </source>
</evidence>
<dbReference type="Proteomes" id="UP000191897">
    <property type="component" value="Unassembled WGS sequence"/>
</dbReference>
<feature type="compositionally biased region" description="Basic and acidic residues" evidence="1">
    <location>
        <begin position="297"/>
        <end position="313"/>
    </location>
</feature>
<dbReference type="AlphaFoldDB" id="A0A1S7SB30"/>
<reference evidence="2 3" key="1">
    <citation type="submission" date="2016-01" db="EMBL/GenBank/DDBJ databases">
        <authorList>
            <person name="Oliw E.H."/>
        </authorList>
    </citation>
    <scope>NUCLEOTIDE SEQUENCE [LARGE SCALE GENOMIC DNA]</scope>
    <source>
        <strain evidence="2 3">Kerr 14</strain>
    </source>
</reference>
<name>A0A1S7SB30_AGRTU</name>
<dbReference type="RefSeq" id="WP_080867547.1">
    <property type="nucleotide sequence ID" value="NZ_LT009732.1"/>
</dbReference>
<protein>
    <submittedName>
        <fullName evidence="2">Uncharacterized protein</fullName>
    </submittedName>
</protein>
<sequence>MPDRKNKRKRTAEDDDRIGSGTKAAKRAQPKDQLGSLPTELFQRVLGEVALAEDDRQSVRSLAAVEMLSQAYQAKLLGSPAQRYRVSMTEAHEAAKEIYGLLPGGGESGEAAATMDDVPATAYVRALGPGLRYLSSGEQANFVEFVLQVEDGSEKAYALDELALHSGDLNENKRSRLLESAISLLQDTTGMVRLRAGKAIARLHGHLSPEGKARVADIRTYDPNAAEMIDGEIDALERMGSPTVAYSSRQASYDGGQPTLMDRLTIAGCDLQAKQDQVAMARKSLENSMDETNQGAEARRNLRNSVRERSGRA</sequence>
<evidence type="ECO:0000313" key="3">
    <source>
        <dbReference type="Proteomes" id="UP000191897"/>
    </source>
</evidence>
<organism evidence="2 3">
    <name type="scientific">Agrobacterium tumefaciens str. Kerr 14</name>
    <dbReference type="NCBI Taxonomy" id="1183424"/>
    <lineage>
        <taxon>Bacteria</taxon>
        <taxon>Pseudomonadati</taxon>
        <taxon>Pseudomonadota</taxon>
        <taxon>Alphaproteobacteria</taxon>
        <taxon>Hyphomicrobiales</taxon>
        <taxon>Rhizobiaceae</taxon>
        <taxon>Rhizobium/Agrobacterium group</taxon>
        <taxon>Agrobacterium</taxon>
        <taxon>Agrobacterium tumefaciens complex</taxon>
    </lineage>
</organism>
<feature type="compositionally biased region" description="Basic residues" evidence="1">
    <location>
        <begin position="1"/>
        <end position="10"/>
    </location>
</feature>
<proteinExistence type="predicted"/>
<feature type="compositionally biased region" description="Polar residues" evidence="1">
    <location>
        <begin position="286"/>
        <end position="295"/>
    </location>
</feature>
<dbReference type="EMBL" id="FBWC01000036">
    <property type="protein sequence ID" value="CUX65459.1"/>
    <property type="molecule type" value="Genomic_DNA"/>
</dbReference>
<feature type="region of interest" description="Disordered" evidence="1">
    <location>
        <begin position="286"/>
        <end position="313"/>
    </location>
</feature>
<evidence type="ECO:0000313" key="2">
    <source>
        <dbReference type="EMBL" id="CUX65459.1"/>
    </source>
</evidence>
<feature type="region of interest" description="Disordered" evidence="1">
    <location>
        <begin position="1"/>
        <end position="36"/>
    </location>
</feature>
<gene>
    <name evidence="2" type="ORF">AGR4C_pa50025</name>
</gene>